<proteinExistence type="predicted"/>
<evidence type="ECO:0000313" key="2">
    <source>
        <dbReference type="Proteomes" id="UP001218488"/>
    </source>
</evidence>
<protein>
    <submittedName>
        <fullName evidence="1">IS3 family transposase</fullName>
    </submittedName>
</protein>
<gene>
    <name evidence="1" type="ORF">P5627_21305</name>
</gene>
<name>A0AC61ZXG3_BACIA</name>
<dbReference type="EMBL" id="CP121752">
    <property type="protein sequence ID" value="XRL55247.1"/>
    <property type="molecule type" value="Genomic_DNA"/>
</dbReference>
<dbReference type="Proteomes" id="UP001218488">
    <property type="component" value="Chromosome"/>
</dbReference>
<reference evidence="1" key="1">
    <citation type="submission" date="2025-02" db="EMBL/GenBank/DDBJ databases">
        <title>Complete genome sequences of 52 Bacillus and Priestia strains isolated from West-African fermentations and 26 reference strains from the DSMZ collection.</title>
        <authorList>
            <person name="Wiedenbein E.S."/>
            <person name="Canoy T.S."/>
            <person name="Hui Y."/>
            <person name="Parkouda C."/>
            <person name="Dawende C."/>
            <person name="Ametefe E."/>
            <person name="Jespersen L."/>
            <person name="Nielsen D.S."/>
        </authorList>
    </citation>
    <scope>NUCLEOTIDE SEQUENCE</scope>
    <source>
        <strain evidence="1">PRO33</strain>
    </source>
</reference>
<accession>A0AC61ZXG3</accession>
<organism evidence="1 2">
    <name type="scientific">Bacillus safensis</name>
    <dbReference type="NCBI Taxonomy" id="561879"/>
    <lineage>
        <taxon>Bacteria</taxon>
        <taxon>Bacillati</taxon>
        <taxon>Bacillota</taxon>
        <taxon>Bacilli</taxon>
        <taxon>Bacillales</taxon>
        <taxon>Bacillaceae</taxon>
        <taxon>Bacillus</taxon>
    </lineage>
</organism>
<sequence length="63" mass="7752">MRRVWFQTSISEKGVRQRIDRYIKYYNEERIQEKLGYHAPKTFDSMSAIRVFYLCLILLFQSK</sequence>
<evidence type="ECO:0000313" key="1">
    <source>
        <dbReference type="EMBL" id="XRL55247.1"/>
    </source>
</evidence>